<dbReference type="EMBL" id="JAAAUQ010001581">
    <property type="protein sequence ID" value="KAF9137215.1"/>
    <property type="molecule type" value="Genomic_DNA"/>
</dbReference>
<feature type="non-terminal residue" evidence="1">
    <location>
        <position position="1"/>
    </location>
</feature>
<dbReference type="Proteomes" id="UP000748756">
    <property type="component" value="Unassembled WGS sequence"/>
</dbReference>
<evidence type="ECO:0000313" key="1">
    <source>
        <dbReference type="EMBL" id="KAF9137215.1"/>
    </source>
</evidence>
<keyword evidence="2" id="KW-1185">Reference proteome</keyword>
<name>A0A9P5RN42_9FUNG</name>
<comment type="caution">
    <text evidence="1">The sequence shown here is derived from an EMBL/GenBank/DDBJ whole genome shotgun (WGS) entry which is preliminary data.</text>
</comment>
<evidence type="ECO:0000313" key="2">
    <source>
        <dbReference type="Proteomes" id="UP000748756"/>
    </source>
</evidence>
<protein>
    <submittedName>
        <fullName evidence="1">Uncharacterized protein</fullName>
    </submittedName>
</protein>
<accession>A0A9P5RN42</accession>
<dbReference type="AlphaFoldDB" id="A0A9P5RN42"/>
<gene>
    <name evidence="1" type="ORF">BG015_002803</name>
</gene>
<reference evidence="1" key="1">
    <citation type="journal article" date="2020" name="Fungal Divers.">
        <title>Resolving the Mortierellaceae phylogeny through synthesis of multi-gene phylogenetics and phylogenomics.</title>
        <authorList>
            <person name="Vandepol N."/>
            <person name="Liber J."/>
            <person name="Desiro A."/>
            <person name="Na H."/>
            <person name="Kennedy M."/>
            <person name="Barry K."/>
            <person name="Grigoriev I.V."/>
            <person name="Miller A.N."/>
            <person name="O'Donnell K."/>
            <person name="Stajich J.E."/>
            <person name="Bonito G."/>
        </authorList>
    </citation>
    <scope>NUCLEOTIDE SEQUENCE</scope>
    <source>
        <strain evidence="1">NRRL 6426</strain>
    </source>
</reference>
<organism evidence="1 2">
    <name type="scientific">Linnemannia schmuckeri</name>
    <dbReference type="NCBI Taxonomy" id="64567"/>
    <lineage>
        <taxon>Eukaryota</taxon>
        <taxon>Fungi</taxon>
        <taxon>Fungi incertae sedis</taxon>
        <taxon>Mucoromycota</taxon>
        <taxon>Mortierellomycotina</taxon>
        <taxon>Mortierellomycetes</taxon>
        <taxon>Mortierellales</taxon>
        <taxon>Mortierellaceae</taxon>
        <taxon>Linnemannia</taxon>
    </lineage>
</organism>
<proteinExistence type="predicted"/>
<sequence length="71" mass="8009">VNSHTPLCAEGGIPDKSALQPRLEGDLCLLARLECLERLHYKRDTSDCDLWDLSWMLPSGRSEKSKVKRLG</sequence>